<gene>
    <name evidence="1" type="ORF">F5148DRAFT_554610</name>
</gene>
<name>A0ACC0UFS8_9AGAM</name>
<comment type="caution">
    <text evidence="1">The sequence shown here is derived from an EMBL/GenBank/DDBJ whole genome shotgun (WGS) entry which is preliminary data.</text>
</comment>
<accession>A0ACC0UFS8</accession>
<organism evidence="1 2">
    <name type="scientific">Russula earlei</name>
    <dbReference type="NCBI Taxonomy" id="71964"/>
    <lineage>
        <taxon>Eukaryota</taxon>
        <taxon>Fungi</taxon>
        <taxon>Dikarya</taxon>
        <taxon>Basidiomycota</taxon>
        <taxon>Agaricomycotina</taxon>
        <taxon>Agaricomycetes</taxon>
        <taxon>Russulales</taxon>
        <taxon>Russulaceae</taxon>
        <taxon>Russula</taxon>
    </lineage>
</organism>
<evidence type="ECO:0000313" key="2">
    <source>
        <dbReference type="Proteomes" id="UP001207468"/>
    </source>
</evidence>
<proteinExistence type="predicted"/>
<evidence type="ECO:0000313" key="1">
    <source>
        <dbReference type="EMBL" id="KAI9510590.1"/>
    </source>
</evidence>
<protein>
    <submittedName>
        <fullName evidence="1">Uncharacterized protein</fullName>
    </submittedName>
</protein>
<dbReference type="EMBL" id="JAGFNK010000039">
    <property type="protein sequence ID" value="KAI9510590.1"/>
    <property type="molecule type" value="Genomic_DNA"/>
</dbReference>
<dbReference type="Proteomes" id="UP001207468">
    <property type="component" value="Unassembled WGS sequence"/>
</dbReference>
<reference evidence="1" key="1">
    <citation type="submission" date="2021-03" db="EMBL/GenBank/DDBJ databases">
        <title>Evolutionary priming and transition to the ectomycorrhizal habit in an iconic lineage of mushroom-forming fungi: is preadaptation a requirement?</title>
        <authorList>
            <consortium name="DOE Joint Genome Institute"/>
            <person name="Looney B.P."/>
            <person name="Miyauchi S."/>
            <person name="Morin E."/>
            <person name="Drula E."/>
            <person name="Courty P.E."/>
            <person name="Chicoki N."/>
            <person name="Fauchery L."/>
            <person name="Kohler A."/>
            <person name="Kuo A."/>
            <person name="LaButti K."/>
            <person name="Pangilinan J."/>
            <person name="Lipzen A."/>
            <person name="Riley R."/>
            <person name="Andreopoulos W."/>
            <person name="He G."/>
            <person name="Johnson J."/>
            <person name="Barry K.W."/>
            <person name="Grigoriev I.V."/>
            <person name="Nagy L."/>
            <person name="Hibbett D."/>
            <person name="Henrissat B."/>
            <person name="Matheny P.B."/>
            <person name="Labbe J."/>
            <person name="Martin A.F."/>
        </authorList>
    </citation>
    <scope>NUCLEOTIDE SEQUENCE</scope>
    <source>
        <strain evidence="1">BPL698</strain>
    </source>
</reference>
<keyword evidence="2" id="KW-1185">Reference proteome</keyword>
<sequence length="206" mass="22159">MSDYAYEIASWPASEEYLKDPVAVAAPAFTWVVGRNGARTIFHGPEDNGTLLGLVVEFESHQHFKDLNSGANGDHARLRELLKPTKAGQGLNKVVAKFSTDPIPALKAPVVEVSLVTLKPGGDVRLIRETLEKLVAGLSNPAAPSQGGAVGYVIEDPDTTVLIVGWNSAEEHKQALAAQGSGKLQEILDHGIFDVHEYRFIQVNPS</sequence>